<evidence type="ECO:0000256" key="3">
    <source>
        <dbReference type="ARBA" id="ARBA00022781"/>
    </source>
</evidence>
<dbReference type="Pfam" id="PF00213">
    <property type="entry name" value="OSCP"/>
    <property type="match status" value="1"/>
</dbReference>
<evidence type="ECO:0000256" key="6">
    <source>
        <dbReference type="ARBA" id="ARBA00023310"/>
    </source>
</evidence>
<dbReference type="PROSITE" id="PS00389">
    <property type="entry name" value="ATPASE_DELTA"/>
    <property type="match status" value="1"/>
</dbReference>
<dbReference type="AlphaFoldDB" id="A0A8J5FXV3"/>
<dbReference type="GO" id="GO:0046933">
    <property type="term" value="F:proton-transporting ATP synthase activity, rotational mechanism"/>
    <property type="evidence" value="ECO:0007669"/>
    <property type="project" value="InterPro"/>
</dbReference>
<keyword evidence="5" id="KW-0472">Membrane</keyword>
<evidence type="ECO:0000256" key="5">
    <source>
        <dbReference type="ARBA" id="ARBA00023136"/>
    </source>
</evidence>
<keyword evidence="6" id="KW-0066">ATP synthesis</keyword>
<evidence type="ECO:0000256" key="1">
    <source>
        <dbReference type="ARBA" id="ARBA00004370"/>
    </source>
</evidence>
<reference evidence="7 8" key="1">
    <citation type="submission" date="2020-08" db="EMBL/GenBank/DDBJ databases">
        <title>Plant Genome Project.</title>
        <authorList>
            <person name="Zhang R.-G."/>
        </authorList>
    </citation>
    <scope>NUCLEOTIDE SEQUENCE [LARGE SCALE GENOMIC DNA]</scope>
    <source>
        <tissue evidence="7">Rhizome</tissue>
    </source>
</reference>
<dbReference type="EMBL" id="JACMSC010000012">
    <property type="protein sequence ID" value="KAG6495901.1"/>
    <property type="molecule type" value="Genomic_DNA"/>
</dbReference>
<evidence type="ECO:0000256" key="2">
    <source>
        <dbReference type="ARBA" id="ARBA00022448"/>
    </source>
</evidence>
<dbReference type="InterPro" id="IPR000711">
    <property type="entry name" value="ATPase_OSCP/dsu"/>
</dbReference>
<dbReference type="OrthoDB" id="1262810at2759"/>
<keyword evidence="8" id="KW-1185">Reference proteome</keyword>
<evidence type="ECO:0000256" key="4">
    <source>
        <dbReference type="ARBA" id="ARBA00023065"/>
    </source>
</evidence>
<dbReference type="InterPro" id="IPR020781">
    <property type="entry name" value="ATPase_OSCP/d_CS"/>
</dbReference>
<accession>A0A8J5FXV3</accession>
<dbReference type="HAMAP" id="MF_01416">
    <property type="entry name" value="ATP_synth_delta_bact"/>
    <property type="match status" value="1"/>
</dbReference>
<keyword evidence="2" id="KW-0813">Transport</keyword>
<gene>
    <name evidence="7" type="ORF">ZIOFF_043731</name>
</gene>
<evidence type="ECO:0000313" key="8">
    <source>
        <dbReference type="Proteomes" id="UP000734854"/>
    </source>
</evidence>
<name>A0A8J5FXV3_ZINOF</name>
<comment type="caution">
    <text evidence="7">The sequence shown here is derived from an EMBL/GenBank/DDBJ whole genome shotgun (WGS) entry which is preliminary data.</text>
</comment>
<comment type="subcellular location">
    <subcellularLocation>
        <location evidence="1">Membrane</location>
    </subcellularLocation>
</comment>
<proteinExistence type="inferred from homology"/>
<dbReference type="PANTHER" id="PTHR11910">
    <property type="entry name" value="ATP SYNTHASE DELTA CHAIN"/>
    <property type="match status" value="1"/>
</dbReference>
<evidence type="ECO:0000313" key="7">
    <source>
        <dbReference type="EMBL" id="KAG6495901.1"/>
    </source>
</evidence>
<keyword evidence="4" id="KW-0406">Ion transport</keyword>
<dbReference type="Proteomes" id="UP000734854">
    <property type="component" value="Unassembled WGS sequence"/>
</dbReference>
<protein>
    <submittedName>
        <fullName evidence="7">Uncharacterized protein</fullName>
    </submittedName>
</protein>
<dbReference type="GO" id="GO:0016020">
    <property type="term" value="C:membrane"/>
    <property type="evidence" value="ECO:0007669"/>
    <property type="project" value="UniProtKB-SubCell"/>
</dbReference>
<dbReference type="NCBIfam" id="TIGR01145">
    <property type="entry name" value="ATP_synt_delta"/>
    <property type="match status" value="1"/>
</dbReference>
<organism evidence="7 8">
    <name type="scientific">Zingiber officinale</name>
    <name type="common">Ginger</name>
    <name type="synonym">Amomum zingiber</name>
    <dbReference type="NCBI Taxonomy" id="94328"/>
    <lineage>
        <taxon>Eukaryota</taxon>
        <taxon>Viridiplantae</taxon>
        <taxon>Streptophyta</taxon>
        <taxon>Embryophyta</taxon>
        <taxon>Tracheophyta</taxon>
        <taxon>Spermatophyta</taxon>
        <taxon>Magnoliopsida</taxon>
        <taxon>Liliopsida</taxon>
        <taxon>Zingiberales</taxon>
        <taxon>Zingiberaceae</taxon>
        <taxon>Zingiber</taxon>
    </lineage>
</organism>
<sequence length="249" mass="27101">MAALRWSPIALRPAVAAAPFSDSSSPARVSCLLRRLPSTAPCRLRILSPFPRRHRGGGALGAVMMDSAASSYATALAEVAHSSDSLEKTAADVEKLEQAFADPAIESFFSNPTIPVERKAEVVKEIASTLELLPHTANFLNILVDMRRIDIFNEIAKEFELQFNKITNTEVAVVSSVVDLESQDLSQITKVVQQFTGAKNVRIKTVLDPSLIAGFTIRYGATGSKFIDMSVKKQIDEIATQLDFSSISF</sequence>
<keyword evidence="3" id="KW-0375">Hydrogen ion transport</keyword>